<proteinExistence type="predicted"/>
<evidence type="ECO:0000313" key="3">
    <source>
        <dbReference type="EMBL" id="RZC34011.1"/>
    </source>
</evidence>
<dbReference type="AlphaFoldDB" id="A0A482VM29"/>
<keyword evidence="4" id="KW-1185">Reference proteome</keyword>
<accession>A0A482VM29</accession>
<feature type="compositionally biased region" description="Polar residues" evidence="1">
    <location>
        <begin position="358"/>
        <end position="368"/>
    </location>
</feature>
<keyword evidence="2" id="KW-0732">Signal</keyword>
<feature type="region of interest" description="Disordered" evidence="1">
    <location>
        <begin position="355"/>
        <end position="375"/>
    </location>
</feature>
<feature type="compositionally biased region" description="Low complexity" evidence="1">
    <location>
        <begin position="201"/>
        <end position="224"/>
    </location>
</feature>
<dbReference type="OrthoDB" id="6777847at2759"/>
<dbReference type="STRING" id="1661398.A0A482VM29"/>
<organism evidence="3 4">
    <name type="scientific">Asbolus verrucosus</name>
    <name type="common">Desert ironclad beetle</name>
    <dbReference type="NCBI Taxonomy" id="1661398"/>
    <lineage>
        <taxon>Eukaryota</taxon>
        <taxon>Metazoa</taxon>
        <taxon>Ecdysozoa</taxon>
        <taxon>Arthropoda</taxon>
        <taxon>Hexapoda</taxon>
        <taxon>Insecta</taxon>
        <taxon>Pterygota</taxon>
        <taxon>Neoptera</taxon>
        <taxon>Endopterygota</taxon>
        <taxon>Coleoptera</taxon>
        <taxon>Polyphaga</taxon>
        <taxon>Cucujiformia</taxon>
        <taxon>Tenebrionidae</taxon>
        <taxon>Pimeliinae</taxon>
        <taxon>Asbolus</taxon>
    </lineage>
</organism>
<evidence type="ECO:0000313" key="4">
    <source>
        <dbReference type="Proteomes" id="UP000292052"/>
    </source>
</evidence>
<gene>
    <name evidence="3" type="ORF">BDFB_000848</name>
</gene>
<feature type="compositionally biased region" description="Low complexity" evidence="1">
    <location>
        <begin position="123"/>
        <end position="152"/>
    </location>
</feature>
<comment type="caution">
    <text evidence="3">The sequence shown here is derived from an EMBL/GenBank/DDBJ whole genome shotgun (WGS) entry which is preliminary data.</text>
</comment>
<dbReference type="Proteomes" id="UP000292052">
    <property type="component" value="Unassembled WGS sequence"/>
</dbReference>
<feature type="compositionally biased region" description="Basic and acidic residues" evidence="1">
    <location>
        <begin position="22"/>
        <end position="39"/>
    </location>
</feature>
<feature type="compositionally biased region" description="Pro residues" evidence="1">
    <location>
        <begin position="59"/>
        <end position="82"/>
    </location>
</feature>
<evidence type="ECO:0000256" key="1">
    <source>
        <dbReference type="SAM" id="MobiDB-lite"/>
    </source>
</evidence>
<dbReference type="EMBL" id="QDEB01083776">
    <property type="protein sequence ID" value="RZC34011.1"/>
    <property type="molecule type" value="Genomic_DNA"/>
</dbReference>
<feature type="compositionally biased region" description="Polar residues" evidence="1">
    <location>
        <begin position="228"/>
        <end position="240"/>
    </location>
</feature>
<feature type="signal peptide" evidence="2">
    <location>
        <begin position="1"/>
        <end position="20"/>
    </location>
</feature>
<name>A0A482VM29_ASBVE</name>
<feature type="region of interest" description="Disordered" evidence="1">
    <location>
        <begin position="103"/>
        <end position="240"/>
    </location>
</feature>
<feature type="compositionally biased region" description="Pro residues" evidence="1">
    <location>
        <begin position="153"/>
        <end position="164"/>
    </location>
</feature>
<feature type="compositionally biased region" description="Low complexity" evidence="1">
    <location>
        <begin position="165"/>
        <end position="192"/>
    </location>
</feature>
<protein>
    <submittedName>
        <fullName evidence="3">Uncharacterized protein</fullName>
    </submittedName>
</protein>
<feature type="region of interest" description="Disordered" evidence="1">
    <location>
        <begin position="22"/>
        <end position="82"/>
    </location>
</feature>
<sequence>MIGALMPLLIFSLWTPSIFCADEKPPEKPLKRYRREPPAYHRPIKQSYGPPPRRKPKPVYGPPPRPVYGPPSKPKPVYGPPSKPVYSAPPSFSYEAPSYHPPTLSYGAPPPSYHGQGAPSSNYGAPSPSYGTPSSSYGAPSSSYGAPSSGYGPPVPSYSRPSPPSTSYGVPIHYSPPSNSYGPPSHSYGPPLSFGPPPLQPSHTYGPPSHSYGPPSSSYGAPSHFQGYESQTTSYSHSSPNYGVPEVTYHPTYEIPQRFSNHQLHYDTSSASYGTPGALNSYGIPATQHEPPLQYDHHISSYNGPHQRTEEVLSSEDVFSSLTDPYNADGSNNYVKFEDTTSSTKVVKLKAPDPTVSYGKTETSTKVPNHNYDGPGVQDESLEIFINDRKKQLEKLKNFYKTKNFENYSDDVEVQKSHSFDYYAGKSHTVSEKRAPQQHQRHH</sequence>
<feature type="chain" id="PRO_5019828466" evidence="2">
    <location>
        <begin position="21"/>
        <end position="443"/>
    </location>
</feature>
<reference evidence="3 4" key="1">
    <citation type="submission" date="2017-03" db="EMBL/GenBank/DDBJ databases">
        <title>Genome of the blue death feigning beetle - Asbolus verrucosus.</title>
        <authorList>
            <person name="Rider S.D."/>
        </authorList>
    </citation>
    <scope>NUCLEOTIDE SEQUENCE [LARGE SCALE GENOMIC DNA]</scope>
    <source>
        <strain evidence="3">Butters</strain>
        <tissue evidence="3">Head and leg muscle</tissue>
    </source>
</reference>
<evidence type="ECO:0000256" key="2">
    <source>
        <dbReference type="SAM" id="SignalP"/>
    </source>
</evidence>